<evidence type="ECO:0000256" key="2">
    <source>
        <dbReference type="ARBA" id="ARBA00022771"/>
    </source>
</evidence>
<keyword evidence="2" id="KW-0863">Zinc-finger</keyword>
<accession>A0ABR4NHW7</accession>
<keyword evidence="1" id="KW-0479">Metal-binding</keyword>
<sequence>MSRCVNQTTGLNPVEQTLYKCGETSCDEGLFCGACIDTCHRGHPSALKGKTETGVCECQMHGVCQLFRGTIADLPALKCDECRHTILLTIHVHVGQEVVRYLCDSCGRRQSSAAKLPEALYLVPYISSMTWPKMRMRLERAKAMAELLKEYVLPEGHRWNRTHWGYRCELCARLIRGPRYQCMECPRWDSFCRDCWHDHDSNHALFIHNLPVGNVSPDPLAMPSISKISENEYVCGGKDSISIQSADSVTVQSMSPTEILMTYQALVLGVGHMCETPECWPSIANALANIYESMAEFMAKRDLPAFKGRTYIDFAMRHFDGHISADMREASSPRTNKRQSLTAQLLNRVFAAPASRGLESACFYIKLGNRTVFILRTMSEPTEFYRIELADAEGKPYETARVRSAFMQAIGNEITPFASALGNRILHSAHALEE</sequence>
<dbReference type="Gene3D" id="3.30.60.90">
    <property type="match status" value="1"/>
</dbReference>
<dbReference type="SUPFAM" id="SSF57850">
    <property type="entry name" value="RING/U-box"/>
    <property type="match status" value="1"/>
</dbReference>
<proteinExistence type="predicted"/>
<dbReference type="EMBL" id="JADGIZ020000004">
    <property type="protein sequence ID" value="KAL2919132.1"/>
    <property type="molecule type" value="Genomic_DNA"/>
</dbReference>
<organism evidence="4 5">
    <name type="scientific">Polyrhizophydium stewartii</name>
    <dbReference type="NCBI Taxonomy" id="2732419"/>
    <lineage>
        <taxon>Eukaryota</taxon>
        <taxon>Fungi</taxon>
        <taxon>Fungi incertae sedis</taxon>
        <taxon>Chytridiomycota</taxon>
        <taxon>Chytridiomycota incertae sedis</taxon>
        <taxon>Chytridiomycetes</taxon>
        <taxon>Rhizophydiales</taxon>
        <taxon>Rhizophydiales incertae sedis</taxon>
        <taxon>Polyrhizophydium</taxon>
    </lineage>
</organism>
<dbReference type="InterPro" id="IPR043145">
    <property type="entry name" value="Znf_ZZ_sf"/>
</dbReference>
<keyword evidence="3" id="KW-0862">Zinc</keyword>
<reference evidence="4 5" key="1">
    <citation type="submission" date="2023-09" db="EMBL/GenBank/DDBJ databases">
        <title>Pangenome analysis of Batrachochytrium dendrobatidis and related Chytrids.</title>
        <authorList>
            <person name="Yacoub M.N."/>
            <person name="Stajich J.E."/>
            <person name="James T.Y."/>
        </authorList>
    </citation>
    <scope>NUCLEOTIDE SEQUENCE [LARGE SCALE GENOMIC DNA]</scope>
    <source>
        <strain evidence="4 5">JEL0888</strain>
    </source>
</reference>
<protein>
    <submittedName>
        <fullName evidence="4">Next to BRCA1 protein 1 protein</fullName>
    </submittedName>
</protein>
<evidence type="ECO:0000256" key="3">
    <source>
        <dbReference type="ARBA" id="ARBA00022833"/>
    </source>
</evidence>
<name>A0ABR4NHW7_9FUNG</name>
<evidence type="ECO:0000313" key="4">
    <source>
        <dbReference type="EMBL" id="KAL2919132.1"/>
    </source>
</evidence>
<evidence type="ECO:0000313" key="5">
    <source>
        <dbReference type="Proteomes" id="UP001527925"/>
    </source>
</evidence>
<evidence type="ECO:0000256" key="1">
    <source>
        <dbReference type="ARBA" id="ARBA00022723"/>
    </source>
</evidence>
<dbReference type="Proteomes" id="UP001527925">
    <property type="component" value="Unassembled WGS sequence"/>
</dbReference>
<gene>
    <name evidence="4" type="primary">NBR1</name>
    <name evidence="4" type="ORF">HK105_201405</name>
</gene>
<keyword evidence="5" id="KW-1185">Reference proteome</keyword>
<comment type="caution">
    <text evidence="4">The sequence shown here is derived from an EMBL/GenBank/DDBJ whole genome shotgun (WGS) entry which is preliminary data.</text>
</comment>